<gene>
    <name evidence="2" type="ORF">POL25_08060</name>
</gene>
<reference evidence="2 3" key="1">
    <citation type="submission" date="2022-11" db="EMBL/GenBank/DDBJ databases">
        <title>Minimal conservation of predation-associated metabolite biosynthetic gene clusters underscores biosynthetic potential of Myxococcota including descriptions for ten novel species: Archangium lansinium sp. nov., Myxococcus landrumus sp. nov., Nannocystis bai.</title>
        <authorList>
            <person name="Ahearne A."/>
            <person name="Stevens C."/>
            <person name="Dowd S."/>
        </authorList>
    </citation>
    <scope>NUCLEOTIDE SEQUENCE [LARGE SCALE GENOMIC DNA]</scope>
    <source>
        <strain evidence="2 3">BB15-2</strain>
    </source>
</reference>
<dbReference type="RefSeq" id="WP_272085329.1">
    <property type="nucleotide sequence ID" value="NZ_JAQNDL010000001.1"/>
</dbReference>
<evidence type="ECO:0000256" key="1">
    <source>
        <dbReference type="SAM" id="MobiDB-lite"/>
    </source>
</evidence>
<comment type="caution">
    <text evidence="2">The sequence shown here is derived from an EMBL/GenBank/DDBJ whole genome shotgun (WGS) entry which is preliminary data.</text>
</comment>
<dbReference type="Proteomes" id="UP001221686">
    <property type="component" value="Unassembled WGS sequence"/>
</dbReference>
<dbReference type="EMBL" id="JAQNDL010000001">
    <property type="protein sequence ID" value="MDC0716840.1"/>
    <property type="molecule type" value="Genomic_DNA"/>
</dbReference>
<protein>
    <submittedName>
        <fullName evidence="2">Uncharacterized protein</fullName>
    </submittedName>
</protein>
<evidence type="ECO:0000313" key="2">
    <source>
        <dbReference type="EMBL" id="MDC0716840.1"/>
    </source>
</evidence>
<organism evidence="2 3">
    <name type="scientific">Nannocystis bainbridge</name>
    <dbReference type="NCBI Taxonomy" id="2995303"/>
    <lineage>
        <taxon>Bacteria</taxon>
        <taxon>Pseudomonadati</taxon>
        <taxon>Myxococcota</taxon>
        <taxon>Polyangia</taxon>
        <taxon>Nannocystales</taxon>
        <taxon>Nannocystaceae</taxon>
        <taxon>Nannocystis</taxon>
    </lineage>
</organism>
<feature type="region of interest" description="Disordered" evidence="1">
    <location>
        <begin position="27"/>
        <end position="100"/>
    </location>
</feature>
<feature type="compositionally biased region" description="Low complexity" evidence="1">
    <location>
        <begin position="41"/>
        <end position="60"/>
    </location>
</feature>
<feature type="compositionally biased region" description="Polar residues" evidence="1">
    <location>
        <begin position="76"/>
        <end position="93"/>
    </location>
</feature>
<name>A0ABT5DUL3_9BACT</name>
<feature type="compositionally biased region" description="Gly residues" evidence="1">
    <location>
        <begin position="28"/>
        <end position="40"/>
    </location>
</feature>
<sequence>MNFASNWKRTGVYSAWIVGALAGCGPKTPGGGDTTGGEETGVGSESASTSSSETTPTEGPTGPGQTGSTSLGGDSSAESATNDGTGSETTGGQIPTDPGPYLPGIDGVLVVEESHSFAGGTLIYGGAFAWAQFFNAPGAQGFMTGDVLDPFEGVEDCGVNVFDVDGVGGSDDVMFLGADEVRVEVAGAMRTLEHGADPFYHWFSIDPQDDPAPGTRLAFEVRGGLVGDADLPGPVVPPALSFSAPDFDAPIGRDDLSLQWTGTADAPLDLKLVISEIPVGARQWTEIHCRMTDDGAFTIPAAVLAAVPVDGFAWIYVQRHLDEEQSDNDRTYLARGTSAVEIRAGFGEACDSPPDNMAACTAAAAQINTVLEACGLQPDPIAAQCPAFLAELCVDCTGYYACVAAGWSCQPDGLHTGDNTCECE</sequence>
<accession>A0ABT5DUL3</accession>
<proteinExistence type="predicted"/>
<evidence type="ECO:0000313" key="3">
    <source>
        <dbReference type="Proteomes" id="UP001221686"/>
    </source>
</evidence>
<keyword evidence="3" id="KW-1185">Reference proteome</keyword>